<dbReference type="CDD" id="cd03270">
    <property type="entry name" value="ABC_UvrA_I"/>
    <property type="match status" value="1"/>
</dbReference>
<dbReference type="InterPro" id="IPR004602">
    <property type="entry name" value="UvrA"/>
</dbReference>
<dbReference type="GO" id="GO:0008270">
    <property type="term" value="F:zinc ion binding"/>
    <property type="evidence" value="ECO:0007669"/>
    <property type="project" value="UniProtKB-UniRule"/>
</dbReference>
<dbReference type="GO" id="GO:0016887">
    <property type="term" value="F:ATP hydrolysis activity"/>
    <property type="evidence" value="ECO:0007669"/>
    <property type="project" value="InterPro"/>
</dbReference>
<dbReference type="Gene3D" id="3.30.1490.20">
    <property type="entry name" value="ATP-grasp fold, A domain"/>
    <property type="match status" value="1"/>
</dbReference>
<dbReference type="AlphaFoldDB" id="A0A1Y0ILK6"/>
<dbReference type="GO" id="GO:0006289">
    <property type="term" value="P:nucleotide-excision repair"/>
    <property type="evidence" value="ECO:0007669"/>
    <property type="project" value="UniProtKB-UniRule"/>
</dbReference>
<dbReference type="Gene3D" id="3.40.50.300">
    <property type="entry name" value="P-loop containing nucleotide triphosphate hydrolases"/>
    <property type="match status" value="2"/>
</dbReference>
<dbReference type="PROSITE" id="PS50893">
    <property type="entry name" value="ABC_TRANSPORTER_2"/>
    <property type="match status" value="1"/>
</dbReference>
<keyword evidence="14 18" id="KW-0742">SOS response</keyword>
<feature type="binding site" evidence="18">
    <location>
        <begin position="640"/>
        <end position="647"/>
    </location>
    <ligand>
        <name>ATP</name>
        <dbReference type="ChEBI" id="CHEBI:30616"/>
    </ligand>
</feature>
<dbReference type="GO" id="GO:0009380">
    <property type="term" value="C:excinuclease repair complex"/>
    <property type="evidence" value="ECO:0007669"/>
    <property type="project" value="InterPro"/>
</dbReference>
<evidence type="ECO:0000256" key="2">
    <source>
        <dbReference type="ARBA" id="ARBA00022490"/>
    </source>
</evidence>
<dbReference type="InterPro" id="IPR041102">
    <property type="entry name" value="UvrA_inter"/>
</dbReference>
<comment type="similarity">
    <text evidence="15 18">Belongs to the ABC transporter superfamily. UvrA family.</text>
</comment>
<evidence type="ECO:0000256" key="18">
    <source>
        <dbReference type="HAMAP-Rule" id="MF_00205"/>
    </source>
</evidence>
<evidence type="ECO:0000256" key="3">
    <source>
        <dbReference type="ARBA" id="ARBA00022723"/>
    </source>
</evidence>
<evidence type="ECO:0000256" key="12">
    <source>
        <dbReference type="ARBA" id="ARBA00023125"/>
    </source>
</evidence>
<dbReference type="PANTHER" id="PTHR43152">
    <property type="entry name" value="UVRABC SYSTEM PROTEIN A"/>
    <property type="match status" value="1"/>
</dbReference>
<keyword evidence="7 18" id="KW-0228">DNA excision</keyword>
<evidence type="ECO:0000256" key="16">
    <source>
        <dbReference type="ARBA" id="ARBA00039316"/>
    </source>
</evidence>
<sequence>MAQEHIVVKGARAHNLKNIDVTIPRDKFVVLTGLSGSGKSSLAFDTIYAEGQRRYVESLSAYARQFLGQMDKPDVDSIDGLSPAISIDQKTTSRNPRSTVGTVTEIYDYLRLLFARIGRPHCPNHPNIEITSQTVEQMVDRILELPERTRIQIYAPLIKGRKGEHTKVFEDVSKQGFVRVRVDGELRELSEEIKLEKNKKHTIEVVVDRIVIKDDIQTRLADSLETALKLAEGTVIVGIVDGEEMLFSSSLSCPECGFSVTELAPRMFSFNSPFGACETCAGLGTNMEIDPDLVVPDWSKSLAEDAIEPWQGRTSNYYPQLLEAAANYYEVDNKLPLRDVPEEKLKKILYGSQGDKIKFKYENDFGQSKIAELEFEGVIPNLERRYKETVSDYVREFIEEYMSAKPCPACKGKRLRPESLAVTIGGENISHVTGLSVNDALSYFNSLSLSEKEMTIARLILREIESRLGFLRDVGLDYLNLSRAAGTLSGGEAQRIRLATQIGSSLMGVLYILDEPSIGLHQRDNERLINTLVHMRNLGNTLIVVEHDEDTMLACDYIIDIGPGAGVHGGTIVSQGTPQEVMADEASMTGAYLSGRKFIPVPEERRKPGDKWVKVVGAKENNLKNISAKFPIGLFTCVTGVSGSGKSTLVNEILKKSLAMHLNGAKSKPGAHKTIEGLDYLDKIIDIDQSPIGRTPRSNPATYTGVFDDIRDVFATTNEAKMRGYKKGRFSFNVKGGRCEACKGDGIIKIEMHFLPDVYVPCEICKGKRYNRETLEVKYKGKSIADVLNMTVEDAVEFFKNVPKIARKMQTLLDVGLGYVRLGQPATTLSGGEAQRVKLASELHRRSTGRTMYILDEPTTGLHTADIDRLLTVLQRLVESGESVVVIEHNLDVIKTADYLVDLGPEGGDKGGTIVGSGTPEQIAKIAESWTGKFLGPILERDKARAKVAVKS</sequence>
<dbReference type="Pfam" id="PF17760">
    <property type="entry name" value="UvrA_inter"/>
    <property type="match status" value="1"/>
</dbReference>
<proteinExistence type="inferred from homology"/>
<evidence type="ECO:0000256" key="5">
    <source>
        <dbReference type="ARBA" id="ARBA00022741"/>
    </source>
</evidence>
<evidence type="ECO:0000256" key="1">
    <source>
        <dbReference type="ARBA" id="ARBA00004496"/>
    </source>
</evidence>
<evidence type="ECO:0000256" key="13">
    <source>
        <dbReference type="ARBA" id="ARBA00023204"/>
    </source>
</evidence>
<evidence type="ECO:0000256" key="9">
    <source>
        <dbReference type="ARBA" id="ARBA00022833"/>
    </source>
</evidence>
<dbReference type="PROSITE" id="PS00211">
    <property type="entry name" value="ABC_TRANSPORTER_1"/>
    <property type="match status" value="2"/>
</dbReference>
<dbReference type="FunFam" id="3.40.50.300:FF:000028">
    <property type="entry name" value="UvrABC system protein A"/>
    <property type="match status" value="1"/>
</dbReference>
<evidence type="ECO:0000256" key="8">
    <source>
        <dbReference type="ARBA" id="ARBA00022771"/>
    </source>
</evidence>
<dbReference type="Proteomes" id="UP000195437">
    <property type="component" value="Chromosome"/>
</dbReference>
<dbReference type="GO" id="GO:0009432">
    <property type="term" value="P:SOS response"/>
    <property type="evidence" value="ECO:0007669"/>
    <property type="project" value="UniProtKB-UniRule"/>
</dbReference>
<evidence type="ECO:0000256" key="11">
    <source>
        <dbReference type="ARBA" id="ARBA00022881"/>
    </source>
</evidence>
<feature type="domain" description="ABC transporter" evidence="19">
    <location>
        <begin position="606"/>
        <end position="936"/>
    </location>
</feature>
<evidence type="ECO:0000256" key="15">
    <source>
        <dbReference type="ARBA" id="ARBA00038000"/>
    </source>
</evidence>
<organism evidence="20 21">
    <name type="scientific">Tumebacillus avium</name>
    <dbReference type="NCBI Taxonomy" id="1903704"/>
    <lineage>
        <taxon>Bacteria</taxon>
        <taxon>Bacillati</taxon>
        <taxon>Bacillota</taxon>
        <taxon>Bacilli</taxon>
        <taxon>Bacillales</taxon>
        <taxon>Alicyclobacillaceae</taxon>
        <taxon>Tumebacillus</taxon>
    </lineage>
</organism>
<gene>
    <name evidence="18" type="primary">uvrA</name>
    <name evidence="20" type="ORF">CBW65_10600</name>
</gene>
<dbReference type="InterPro" id="IPR041552">
    <property type="entry name" value="UvrA_DNA-bd"/>
</dbReference>
<dbReference type="InterPro" id="IPR027417">
    <property type="entry name" value="P-loop_NTPase"/>
</dbReference>
<comment type="subunit">
    <text evidence="18">Forms a heterotetramer with UvrB during the search for lesions.</text>
</comment>
<dbReference type="GO" id="GO:0005737">
    <property type="term" value="C:cytoplasm"/>
    <property type="evidence" value="ECO:0007669"/>
    <property type="project" value="UniProtKB-SubCell"/>
</dbReference>
<dbReference type="CDD" id="cd03271">
    <property type="entry name" value="ABC_UvrA_II"/>
    <property type="match status" value="1"/>
</dbReference>
<dbReference type="GO" id="GO:0003677">
    <property type="term" value="F:DNA binding"/>
    <property type="evidence" value="ECO:0007669"/>
    <property type="project" value="UniProtKB-UniRule"/>
</dbReference>
<evidence type="ECO:0000256" key="10">
    <source>
        <dbReference type="ARBA" id="ARBA00022840"/>
    </source>
</evidence>
<keyword evidence="3 18" id="KW-0479">Metal-binding</keyword>
<keyword evidence="4 18" id="KW-0677">Repeat</keyword>
<evidence type="ECO:0000313" key="20">
    <source>
        <dbReference type="EMBL" id="ARU61401.1"/>
    </source>
</evidence>
<dbReference type="GO" id="GO:0009381">
    <property type="term" value="F:excinuclease ABC activity"/>
    <property type="evidence" value="ECO:0007669"/>
    <property type="project" value="UniProtKB-UniRule"/>
</dbReference>
<comment type="subcellular location">
    <subcellularLocation>
        <location evidence="1 18">Cytoplasm</location>
    </subcellularLocation>
</comment>
<keyword evidence="11 18" id="KW-0267">Excision nuclease</keyword>
<dbReference type="EMBL" id="CP021434">
    <property type="protein sequence ID" value="ARU61401.1"/>
    <property type="molecule type" value="Genomic_DNA"/>
</dbReference>
<dbReference type="FunFam" id="1.20.1580.10:FF:000002">
    <property type="entry name" value="UvrABC system protein A"/>
    <property type="match status" value="1"/>
</dbReference>
<keyword evidence="8 18" id="KW-0863">Zinc-finger</keyword>
<feature type="binding site" evidence="18">
    <location>
        <begin position="33"/>
        <end position="40"/>
    </location>
    <ligand>
        <name>ATP</name>
        <dbReference type="ChEBI" id="CHEBI:30616"/>
    </ligand>
</feature>
<reference evidence="21" key="1">
    <citation type="submission" date="2017-05" db="EMBL/GenBank/DDBJ databases">
        <authorList>
            <person name="Sung H."/>
        </authorList>
    </citation>
    <scope>NUCLEOTIDE SEQUENCE [LARGE SCALE GENOMIC DNA]</scope>
    <source>
        <strain evidence="21">AR23208</strain>
    </source>
</reference>
<evidence type="ECO:0000259" key="19">
    <source>
        <dbReference type="PROSITE" id="PS50893"/>
    </source>
</evidence>
<evidence type="ECO:0000313" key="21">
    <source>
        <dbReference type="Proteomes" id="UP000195437"/>
    </source>
</evidence>
<dbReference type="Gene3D" id="1.10.8.280">
    <property type="entry name" value="ABC transporter ATPase domain-like"/>
    <property type="match status" value="1"/>
</dbReference>
<dbReference type="Gene3D" id="1.20.1580.10">
    <property type="entry name" value="ABC transporter ATPase like domain"/>
    <property type="match status" value="2"/>
</dbReference>
<evidence type="ECO:0000256" key="17">
    <source>
        <dbReference type="ARBA" id="ARBA00042156"/>
    </source>
</evidence>
<dbReference type="NCBIfam" id="NF001503">
    <property type="entry name" value="PRK00349.1"/>
    <property type="match status" value="1"/>
</dbReference>
<keyword evidence="9 18" id="KW-0862">Zinc</keyword>
<accession>A0A1Y0ILK6</accession>
<keyword evidence="6 18" id="KW-0227">DNA damage</keyword>
<dbReference type="HAMAP" id="MF_00205">
    <property type="entry name" value="UvrA"/>
    <property type="match status" value="1"/>
</dbReference>
<dbReference type="InterPro" id="IPR017871">
    <property type="entry name" value="ABC_transporter-like_CS"/>
</dbReference>
<keyword evidence="21" id="KW-1185">Reference proteome</keyword>
<keyword evidence="12 18" id="KW-0238">DNA-binding</keyword>
<evidence type="ECO:0000256" key="4">
    <source>
        <dbReference type="ARBA" id="ARBA00022737"/>
    </source>
</evidence>
<keyword evidence="2 18" id="KW-0963">Cytoplasm</keyword>
<keyword evidence="5 18" id="KW-0547">Nucleotide-binding</keyword>
<dbReference type="NCBIfam" id="TIGR00630">
    <property type="entry name" value="uvra"/>
    <property type="match status" value="1"/>
</dbReference>
<keyword evidence="10 18" id="KW-0067">ATP-binding</keyword>
<dbReference type="SUPFAM" id="SSF52540">
    <property type="entry name" value="P-loop containing nucleoside triphosphate hydrolases"/>
    <property type="match status" value="2"/>
</dbReference>
<dbReference type="Pfam" id="PF17755">
    <property type="entry name" value="UvrA_DNA-bind"/>
    <property type="match status" value="1"/>
</dbReference>
<evidence type="ECO:0000256" key="6">
    <source>
        <dbReference type="ARBA" id="ARBA00022763"/>
    </source>
</evidence>
<dbReference type="OrthoDB" id="9809851at2"/>
<dbReference type="PANTHER" id="PTHR43152:SF3">
    <property type="entry name" value="UVRABC SYSTEM PROTEIN A"/>
    <property type="match status" value="1"/>
</dbReference>
<dbReference type="InterPro" id="IPR013815">
    <property type="entry name" value="ATP_grasp_subdomain_1"/>
</dbReference>
<protein>
    <recommendedName>
        <fullName evidence="16 18">UvrABC system protein A</fullName>
        <shortName evidence="18">UvrA protein</shortName>
    </recommendedName>
    <alternativeName>
        <fullName evidence="17 18">Excinuclease ABC subunit A</fullName>
    </alternativeName>
</protein>
<evidence type="ECO:0000256" key="14">
    <source>
        <dbReference type="ARBA" id="ARBA00023236"/>
    </source>
</evidence>
<dbReference type="RefSeq" id="WP_087456781.1">
    <property type="nucleotide sequence ID" value="NZ_CP021434.1"/>
</dbReference>
<keyword evidence="13 18" id="KW-0234">DNA repair</keyword>
<name>A0A1Y0ILK6_9BACL</name>
<evidence type="ECO:0000256" key="7">
    <source>
        <dbReference type="ARBA" id="ARBA00022769"/>
    </source>
</evidence>
<comment type="function">
    <text evidence="18">The UvrABC repair system catalyzes the recognition and processing of DNA lesions. UvrA is an ATPase and a DNA-binding protein. A damage recognition complex composed of 2 UvrA and 2 UvrB subunits scans DNA for abnormalities. When the presence of a lesion has been verified by UvrB, the UvrA molecules dissociate.</text>
</comment>
<dbReference type="InterPro" id="IPR003439">
    <property type="entry name" value="ABC_transporter-like_ATP-bd"/>
</dbReference>
<feature type="zinc finger region" description="C4-type" evidence="18">
    <location>
        <begin position="253"/>
        <end position="280"/>
    </location>
</feature>
<dbReference type="GO" id="GO:0005524">
    <property type="term" value="F:ATP binding"/>
    <property type="evidence" value="ECO:0007669"/>
    <property type="project" value="UniProtKB-UniRule"/>
</dbReference>
<feature type="zinc finger region" description="C4-type" evidence="18">
    <location>
        <begin position="739"/>
        <end position="765"/>
    </location>
</feature>
<dbReference type="KEGG" id="tum:CBW65_10600"/>